<feature type="compositionally biased region" description="Basic and acidic residues" evidence="1">
    <location>
        <begin position="76"/>
        <end position="85"/>
    </location>
</feature>
<organism evidence="2 3">
    <name type="scientific">Cryptosporidium canis</name>
    <dbReference type="NCBI Taxonomy" id="195482"/>
    <lineage>
        <taxon>Eukaryota</taxon>
        <taxon>Sar</taxon>
        <taxon>Alveolata</taxon>
        <taxon>Apicomplexa</taxon>
        <taxon>Conoidasida</taxon>
        <taxon>Coccidia</taxon>
        <taxon>Eucoccidiorida</taxon>
        <taxon>Eimeriorina</taxon>
        <taxon>Cryptosporidiidae</taxon>
        <taxon>Cryptosporidium</taxon>
    </lineage>
</organism>
<evidence type="ECO:0000313" key="3">
    <source>
        <dbReference type="Proteomes" id="UP001071777"/>
    </source>
</evidence>
<evidence type="ECO:0000313" key="2">
    <source>
        <dbReference type="EMBL" id="KAJ1612871.1"/>
    </source>
</evidence>
<dbReference type="EMBL" id="JAPCXB010000040">
    <property type="protein sequence ID" value="KAJ1612871.1"/>
    <property type="molecule type" value="Genomic_DNA"/>
</dbReference>
<feature type="compositionally biased region" description="Basic and acidic residues" evidence="1">
    <location>
        <begin position="1"/>
        <end position="14"/>
    </location>
</feature>
<feature type="compositionally biased region" description="Basic and acidic residues" evidence="1">
    <location>
        <begin position="353"/>
        <end position="385"/>
    </location>
</feature>
<feature type="compositionally biased region" description="Polar residues" evidence="1">
    <location>
        <begin position="105"/>
        <end position="122"/>
    </location>
</feature>
<name>A0ABQ8P939_9CRYT</name>
<accession>A0ABQ8P939</accession>
<evidence type="ECO:0000256" key="1">
    <source>
        <dbReference type="SAM" id="MobiDB-lite"/>
    </source>
</evidence>
<reference evidence="2" key="1">
    <citation type="submission" date="2022-10" db="EMBL/GenBank/DDBJ databases">
        <title>Adaptive evolution leads to modifications in subtelomeric GC content in a zoonotic Cryptosporidium species.</title>
        <authorList>
            <person name="Li J."/>
            <person name="Feng Y."/>
            <person name="Xiao L."/>
        </authorList>
    </citation>
    <scope>NUCLEOTIDE SEQUENCE</scope>
    <source>
        <strain evidence="2">25894</strain>
    </source>
</reference>
<sequence>MAVKEHEDKERFRPGDGCCKDTPGLLEKGPGHGIFKETKFSAVQFCTEVEEREECFHILLGVIIRLFNRKAELDSLDESNSRQREGQSAPSGSSGQEGHEGHQDALSSSSATQNQPDGGGTDNSMDLNVSLIILDSLQDSVETSEDLGSTATGLDELHHNVSIIYLLYLMFKSQYRASLEDGQEESKTFEYMRIPVTVETLKTIRKVVEECHKNGNIFPEVQFIVNKMIQEGTLLVNLYNGPQYYYQDRYGSPLMPDPLEKRFLEIQDLTDALGPLSTKSQMDEEKTFTDNLMDLRTRLVQKVQELKVQRQKGKLPEKDQIMLATLEKLFSEFTERVAEYELFKLKHSEQLDQIESRVSEEESDRKRRKVQDTPPDHESEPESPPKDGPVVPRNSLLFSENSRSEYGDWKELFHERISILEKASRDLETQQKQSAQTADKDCSDGHAGGHNKPVSPACTTDKDKDQEPDDSLDSILSRIEKLVNKEI</sequence>
<proteinExistence type="predicted"/>
<feature type="region of interest" description="Disordered" evidence="1">
    <location>
        <begin position="1"/>
        <end position="24"/>
    </location>
</feature>
<comment type="caution">
    <text evidence="2">The sequence shown here is derived from an EMBL/GenBank/DDBJ whole genome shotgun (WGS) entry which is preliminary data.</text>
</comment>
<feature type="region of interest" description="Disordered" evidence="1">
    <location>
        <begin position="353"/>
        <end position="394"/>
    </location>
</feature>
<keyword evidence="3" id="KW-1185">Reference proteome</keyword>
<feature type="region of interest" description="Disordered" evidence="1">
    <location>
        <begin position="76"/>
        <end position="122"/>
    </location>
</feature>
<gene>
    <name evidence="2" type="ORF">OJ252_1116</name>
</gene>
<dbReference type="Proteomes" id="UP001071777">
    <property type="component" value="Unassembled WGS sequence"/>
</dbReference>
<feature type="region of interest" description="Disordered" evidence="1">
    <location>
        <begin position="424"/>
        <end position="475"/>
    </location>
</feature>
<protein>
    <submittedName>
        <fullName evidence="2">Uncharacterized protein</fullName>
    </submittedName>
</protein>